<keyword evidence="2" id="KW-1185">Reference proteome</keyword>
<dbReference type="AlphaFoldDB" id="A0AAN5CM96"/>
<sequence length="191" mass="21295">TQNCLDKYFAGWGFTLPKDTAPTFIDYMNVLSTLMKQYGDAGIDIYCDYESTLESCLGSLINTPCVSAENFAEMYFDLSTMDSIEYAINIPSGAYSCKNKALLKQYHSCYKDTDVNHHEEFVQCSITLEKELDGVVGSDRCIPWSHYSNCVTQIYVSNCGDGIKSFACNLEEIKLGIDVSACKKTMPDCDA</sequence>
<dbReference type="Proteomes" id="UP001328107">
    <property type="component" value="Unassembled WGS sequence"/>
</dbReference>
<evidence type="ECO:0000313" key="1">
    <source>
        <dbReference type="EMBL" id="GMR47061.1"/>
    </source>
</evidence>
<comment type="caution">
    <text evidence="1">The sequence shown here is derived from an EMBL/GenBank/DDBJ whole genome shotgun (WGS) entry which is preliminary data.</text>
</comment>
<dbReference type="PANTHER" id="PTHR35014">
    <property type="entry name" value="INFECTION RESPONSE PROTEIN-RELATED"/>
    <property type="match status" value="1"/>
</dbReference>
<name>A0AAN5CM96_9BILA</name>
<protein>
    <submittedName>
        <fullName evidence="1">Uncharacterized protein</fullName>
    </submittedName>
</protein>
<reference evidence="2" key="1">
    <citation type="submission" date="2022-10" db="EMBL/GenBank/DDBJ databases">
        <title>Genome assembly of Pristionchus species.</title>
        <authorList>
            <person name="Yoshida K."/>
            <person name="Sommer R.J."/>
        </authorList>
    </citation>
    <scope>NUCLEOTIDE SEQUENCE [LARGE SCALE GENOMIC DNA]</scope>
    <source>
        <strain evidence="2">RS5460</strain>
    </source>
</reference>
<proteinExistence type="predicted"/>
<dbReference type="PANTHER" id="PTHR35014:SF1">
    <property type="entry name" value="INFECTION RESPONSE PROTEIN"/>
    <property type="match status" value="1"/>
</dbReference>
<feature type="non-terminal residue" evidence="1">
    <location>
        <position position="1"/>
    </location>
</feature>
<organism evidence="1 2">
    <name type="scientific">Pristionchus mayeri</name>
    <dbReference type="NCBI Taxonomy" id="1317129"/>
    <lineage>
        <taxon>Eukaryota</taxon>
        <taxon>Metazoa</taxon>
        <taxon>Ecdysozoa</taxon>
        <taxon>Nematoda</taxon>
        <taxon>Chromadorea</taxon>
        <taxon>Rhabditida</taxon>
        <taxon>Rhabditina</taxon>
        <taxon>Diplogasteromorpha</taxon>
        <taxon>Diplogasteroidea</taxon>
        <taxon>Neodiplogasteridae</taxon>
        <taxon>Pristionchus</taxon>
    </lineage>
</organism>
<dbReference type="EMBL" id="BTRK01000004">
    <property type="protein sequence ID" value="GMR47061.1"/>
    <property type="molecule type" value="Genomic_DNA"/>
</dbReference>
<accession>A0AAN5CM96</accession>
<gene>
    <name evidence="1" type="ORF">PMAYCL1PPCAC_17256</name>
</gene>
<evidence type="ECO:0000313" key="2">
    <source>
        <dbReference type="Proteomes" id="UP001328107"/>
    </source>
</evidence>